<dbReference type="PRINTS" id="PR00111">
    <property type="entry name" value="ABHYDROLASE"/>
</dbReference>
<feature type="domain" description="AB hydrolase-1" evidence="1">
    <location>
        <begin position="80"/>
        <end position="193"/>
    </location>
</feature>
<dbReference type="GeneID" id="61423448"/>
<keyword evidence="2" id="KW-0378">Hydrolase</keyword>
<dbReference type="EMBL" id="KX489028">
    <property type="protein sequence ID" value="AOO91392.1"/>
    <property type="molecule type" value="Genomic_DNA"/>
</dbReference>
<sequence>MIAAVLAVSTQTRSKDMSKMTLISMIATAAAFLAAPDISGADGGTPASEDKKAVAPIVRKGSVPVNGIDYYYEIRGEGEPLLLLHGGLGQIEMFAPVMPVFTDHRQVIAVDLQGHGRTPLGKRPIELPAIGADLAILVKQLGYDKLDVFGYSFGGGVALNMAATAPDRVRRLVILSAPYAQNGFFPEMLPQQAAVGAGMADMMKDTPMFLSYKAVAPDVSEFPKLLDAMGALMREPIDYSDAVAKLTMPVMLIYGDADMIRPEHMIDFYHKLGGGLRDAGWMRENMSRNRLAILPDLTHYETFASPLMANMAMTFLDGGGKAPNWAEQVGK</sequence>
<dbReference type="Pfam" id="PF00561">
    <property type="entry name" value="Abhydrolase_1"/>
    <property type="match status" value="1"/>
</dbReference>
<dbReference type="Gene3D" id="3.40.50.1820">
    <property type="entry name" value="alpha/beta hydrolase"/>
    <property type="match status" value="1"/>
</dbReference>
<protein>
    <submittedName>
        <fullName evidence="2">Alpha/beta hydrolase</fullName>
    </submittedName>
</protein>
<dbReference type="InterPro" id="IPR029058">
    <property type="entry name" value="AB_hydrolase_fold"/>
</dbReference>
<dbReference type="InterPro" id="IPR050266">
    <property type="entry name" value="AB_hydrolase_sf"/>
</dbReference>
<name>A0A1C9HY15_RHILT</name>
<proteinExistence type="predicted"/>
<dbReference type="RefSeq" id="WP_018447010.1">
    <property type="nucleotide sequence ID" value="NZ_MAMO01000041.1"/>
</dbReference>
<accession>A0A1C9HY15</accession>
<evidence type="ECO:0000313" key="2">
    <source>
        <dbReference type="EMBL" id="AOO91392.1"/>
    </source>
</evidence>
<dbReference type="GO" id="GO:0016787">
    <property type="term" value="F:hydrolase activity"/>
    <property type="evidence" value="ECO:0007669"/>
    <property type="project" value="UniProtKB-KW"/>
</dbReference>
<organism evidence="2">
    <name type="scientific">Rhizobium leguminosarum bv. trifolii</name>
    <dbReference type="NCBI Taxonomy" id="386"/>
    <lineage>
        <taxon>Bacteria</taxon>
        <taxon>Pseudomonadati</taxon>
        <taxon>Pseudomonadota</taxon>
        <taxon>Alphaproteobacteria</taxon>
        <taxon>Hyphomicrobiales</taxon>
        <taxon>Rhizobiaceae</taxon>
        <taxon>Rhizobium/Agrobacterium group</taxon>
        <taxon>Rhizobium</taxon>
    </lineage>
</organism>
<evidence type="ECO:0000259" key="1">
    <source>
        <dbReference type="Pfam" id="PF00561"/>
    </source>
</evidence>
<dbReference type="SUPFAM" id="SSF53474">
    <property type="entry name" value="alpha/beta-Hydrolases"/>
    <property type="match status" value="1"/>
</dbReference>
<reference evidence="2" key="1">
    <citation type="journal article" date="2015" name="BMC Genomics">
        <title>Transcriptome profiling of a Rhizobium leguminosarum bv. trifolii rosR mutant reveals the role of the transcriptional regulator RosR in motility, synthesis of cell-surface components, and other cellular processes.</title>
        <authorList>
            <person name="Rachwal K."/>
            <person name="Matczynska E."/>
            <person name="Janczarek M."/>
        </authorList>
    </citation>
    <scope>NUCLEOTIDE SEQUENCE</scope>
    <source>
        <strain evidence="2">Rt24.2</strain>
    </source>
</reference>
<reference evidence="2" key="2">
    <citation type="journal article" date="2016" name="Front. Microbiol.">
        <title>The Regulatory Protein RosR Affects Rhizobium leguminosarum bv. trifolii Protein Profiles, Cell Surface Properties, and Symbiosis with Clover.</title>
        <authorList>
            <person name="Rachwal K."/>
            <person name="Boguszewska A."/>
            <person name="Kopcinska J."/>
            <person name="Karas M."/>
            <person name="Tchorzewski M."/>
            <person name="Janczarek M."/>
        </authorList>
    </citation>
    <scope>NUCLEOTIDE SEQUENCE</scope>
    <source>
        <strain evidence="2">Rt24.2</strain>
    </source>
</reference>
<dbReference type="AlphaFoldDB" id="A0A1C9HY15"/>
<dbReference type="PANTHER" id="PTHR43798">
    <property type="entry name" value="MONOACYLGLYCEROL LIPASE"/>
    <property type="match status" value="1"/>
</dbReference>
<dbReference type="InterPro" id="IPR000073">
    <property type="entry name" value="AB_hydrolase_1"/>
</dbReference>